<accession>A0AAP0LUG9</accession>
<dbReference type="Proteomes" id="UP001428341">
    <property type="component" value="Unassembled WGS sequence"/>
</dbReference>
<proteinExistence type="predicted"/>
<name>A0AAP0LUG9_9ROSI</name>
<dbReference type="EMBL" id="JBCGBO010000007">
    <property type="protein sequence ID" value="KAK9187081.1"/>
    <property type="molecule type" value="Genomic_DNA"/>
</dbReference>
<organism evidence="1 2">
    <name type="scientific">Citrus x changshan-huyou</name>
    <dbReference type="NCBI Taxonomy" id="2935761"/>
    <lineage>
        <taxon>Eukaryota</taxon>
        <taxon>Viridiplantae</taxon>
        <taxon>Streptophyta</taxon>
        <taxon>Embryophyta</taxon>
        <taxon>Tracheophyta</taxon>
        <taxon>Spermatophyta</taxon>
        <taxon>Magnoliopsida</taxon>
        <taxon>eudicotyledons</taxon>
        <taxon>Gunneridae</taxon>
        <taxon>Pentapetalae</taxon>
        <taxon>rosids</taxon>
        <taxon>malvids</taxon>
        <taxon>Sapindales</taxon>
        <taxon>Rutaceae</taxon>
        <taxon>Aurantioideae</taxon>
        <taxon>Citrus</taxon>
    </lineage>
</organism>
<sequence>MGFLHSLSAASFDNQDLHQVMDDEAHHDVVSREFEKMVCCCFPEEMAIQCEEALTSRTAASIGLFLTPHPTTSNG</sequence>
<gene>
    <name evidence="1" type="ORF">WN944_018471</name>
</gene>
<protein>
    <submittedName>
        <fullName evidence="1">Uncharacterized protein</fullName>
    </submittedName>
</protein>
<evidence type="ECO:0000313" key="1">
    <source>
        <dbReference type="EMBL" id="KAK9187081.1"/>
    </source>
</evidence>
<keyword evidence="2" id="KW-1185">Reference proteome</keyword>
<dbReference type="AlphaFoldDB" id="A0AAP0LUG9"/>
<comment type="caution">
    <text evidence="1">The sequence shown here is derived from an EMBL/GenBank/DDBJ whole genome shotgun (WGS) entry which is preliminary data.</text>
</comment>
<evidence type="ECO:0000313" key="2">
    <source>
        <dbReference type="Proteomes" id="UP001428341"/>
    </source>
</evidence>
<reference evidence="1 2" key="1">
    <citation type="submission" date="2024-05" db="EMBL/GenBank/DDBJ databases">
        <title>Haplotype-resolved chromosome-level genome assembly of Huyou (Citrus changshanensis).</title>
        <authorList>
            <person name="Miao C."/>
            <person name="Chen W."/>
            <person name="Wu Y."/>
            <person name="Wang L."/>
            <person name="Zhao S."/>
            <person name="Grierson D."/>
            <person name="Xu C."/>
            <person name="Chen K."/>
        </authorList>
    </citation>
    <scope>NUCLEOTIDE SEQUENCE [LARGE SCALE GENOMIC DNA]</scope>
    <source>
        <strain evidence="1">01-14</strain>
        <tissue evidence="1">Leaf</tissue>
    </source>
</reference>